<comment type="caution">
    <text evidence="1">The sequence shown here is derived from an EMBL/GenBank/DDBJ whole genome shotgun (WGS) entry which is preliminary data.</text>
</comment>
<reference evidence="1 2" key="1">
    <citation type="submission" date="2020-04" db="EMBL/GenBank/DDBJ databases">
        <title>Flammeovirga sp. SR4, a novel species isolated from seawater.</title>
        <authorList>
            <person name="Wang X."/>
        </authorList>
    </citation>
    <scope>NUCLEOTIDE SEQUENCE [LARGE SCALE GENOMIC DNA]</scope>
    <source>
        <strain evidence="1 2">SR4</strain>
    </source>
</reference>
<gene>
    <name evidence="1" type="ORF">HGP29_28315</name>
</gene>
<sequence>MKIYLYLLTFLISFNVQGQENNLLDSCYVGGAKKFHQLFGKNIKYSDKNEMGLCILYWEIHEGRIENTSILNSLGKSTTNELNRILQLTSNNWKISESRMKFYLPIKYSLDQLDYNIDPFPKNYLDQITVVGYLSDIPTFRSEEYLVSKLNRFLEKKKYKSAISILDKMLRRNPVSIELRETRIDCYQKSELDEEACNDILILKNYLQITSKYLCEKDL</sequence>
<organism evidence="1 2">
    <name type="scientific">Flammeovirga agarivorans</name>
    <dbReference type="NCBI Taxonomy" id="2726742"/>
    <lineage>
        <taxon>Bacteria</taxon>
        <taxon>Pseudomonadati</taxon>
        <taxon>Bacteroidota</taxon>
        <taxon>Cytophagia</taxon>
        <taxon>Cytophagales</taxon>
        <taxon>Flammeovirgaceae</taxon>
        <taxon>Flammeovirga</taxon>
    </lineage>
</organism>
<evidence type="ECO:0000313" key="1">
    <source>
        <dbReference type="EMBL" id="NLR95133.1"/>
    </source>
</evidence>
<keyword evidence="2" id="KW-1185">Reference proteome</keyword>
<dbReference type="AlphaFoldDB" id="A0A7X8XZJ9"/>
<dbReference type="EMBL" id="JABAIL010000076">
    <property type="protein sequence ID" value="NLR95133.1"/>
    <property type="molecule type" value="Genomic_DNA"/>
</dbReference>
<evidence type="ECO:0000313" key="2">
    <source>
        <dbReference type="Proteomes" id="UP000585050"/>
    </source>
</evidence>
<dbReference type="RefSeq" id="WP_168885822.1">
    <property type="nucleotide sequence ID" value="NZ_JABAIL010000076.1"/>
</dbReference>
<accession>A0A7X8XZJ9</accession>
<name>A0A7X8XZJ9_9BACT</name>
<evidence type="ECO:0008006" key="3">
    <source>
        <dbReference type="Google" id="ProtNLM"/>
    </source>
</evidence>
<protein>
    <recommendedName>
        <fullName evidence="3">Tetratricopeptide repeat protein</fullName>
    </recommendedName>
</protein>
<dbReference type="Proteomes" id="UP000585050">
    <property type="component" value="Unassembled WGS sequence"/>
</dbReference>
<proteinExistence type="predicted"/>
<dbReference type="InterPro" id="IPR011990">
    <property type="entry name" value="TPR-like_helical_dom_sf"/>
</dbReference>
<dbReference type="Gene3D" id="1.25.40.10">
    <property type="entry name" value="Tetratricopeptide repeat domain"/>
    <property type="match status" value="1"/>
</dbReference>